<dbReference type="Proteomes" id="UP001596481">
    <property type="component" value="Unassembled WGS sequence"/>
</dbReference>
<keyword evidence="1" id="KW-0812">Transmembrane</keyword>
<gene>
    <name evidence="2" type="ORF">ACFQJC_10310</name>
</gene>
<protein>
    <submittedName>
        <fullName evidence="2">Uncharacterized protein</fullName>
    </submittedName>
</protein>
<feature type="transmembrane region" description="Helical" evidence="1">
    <location>
        <begin position="20"/>
        <end position="41"/>
    </location>
</feature>
<dbReference type="RefSeq" id="WP_390223244.1">
    <property type="nucleotide sequence ID" value="NZ_JBHTAA010000005.1"/>
</dbReference>
<accession>A0ABD5ZF72</accession>
<evidence type="ECO:0000313" key="2">
    <source>
        <dbReference type="EMBL" id="MFC7203910.1"/>
    </source>
</evidence>
<evidence type="ECO:0000256" key="1">
    <source>
        <dbReference type="SAM" id="Phobius"/>
    </source>
</evidence>
<dbReference type="InterPro" id="IPR055690">
    <property type="entry name" value="DUF7266"/>
</dbReference>
<proteinExistence type="predicted"/>
<name>A0ABD5ZF72_9EURY</name>
<dbReference type="EMBL" id="JBHTAA010000005">
    <property type="protein sequence ID" value="MFC7203910.1"/>
    <property type="molecule type" value="Genomic_DNA"/>
</dbReference>
<dbReference type="AlphaFoldDB" id="A0ABD5ZF72"/>
<evidence type="ECO:0000313" key="3">
    <source>
        <dbReference type="Proteomes" id="UP001596481"/>
    </source>
</evidence>
<keyword evidence="1" id="KW-1133">Transmembrane helix</keyword>
<organism evidence="2 3">
    <name type="scientific">Haloferax namakaokahaiae</name>
    <dbReference type="NCBI Taxonomy" id="1748331"/>
    <lineage>
        <taxon>Archaea</taxon>
        <taxon>Methanobacteriati</taxon>
        <taxon>Methanobacteriota</taxon>
        <taxon>Stenosarchaea group</taxon>
        <taxon>Halobacteria</taxon>
        <taxon>Halobacteriales</taxon>
        <taxon>Haloferacaceae</taxon>
        <taxon>Haloferax</taxon>
    </lineage>
</organism>
<keyword evidence="1" id="KW-0472">Membrane</keyword>
<keyword evidence="3" id="KW-1185">Reference proteome</keyword>
<sequence length="158" mass="17076">MRWNELTADETATTTPLTYVLTLGITTVLIAGLIAGASGAIEDQQRTSVERQLTVVGERLANEITGVDRLVYTSSKSTITLKTTHPTRVVGSRYSIEMKNGGPPCQQNQCIVLNSTSPAVTVTVSYTTDATVEERVVRGGPVSVNYNTSTRNITIEER</sequence>
<dbReference type="Pfam" id="PF23928">
    <property type="entry name" value="DUF7266"/>
    <property type="match status" value="1"/>
</dbReference>
<reference evidence="2 3" key="1">
    <citation type="journal article" date="2019" name="Int. J. Syst. Evol. Microbiol.">
        <title>The Global Catalogue of Microorganisms (GCM) 10K type strain sequencing project: providing services to taxonomists for standard genome sequencing and annotation.</title>
        <authorList>
            <consortium name="The Broad Institute Genomics Platform"/>
            <consortium name="The Broad Institute Genome Sequencing Center for Infectious Disease"/>
            <person name="Wu L."/>
            <person name="Ma J."/>
        </authorList>
    </citation>
    <scope>NUCLEOTIDE SEQUENCE [LARGE SCALE GENOMIC DNA]</scope>
    <source>
        <strain evidence="2 3">DSM 29988</strain>
    </source>
</reference>
<comment type="caution">
    <text evidence="2">The sequence shown here is derived from an EMBL/GenBank/DDBJ whole genome shotgun (WGS) entry which is preliminary data.</text>
</comment>